<dbReference type="Gene3D" id="1.20.1250.20">
    <property type="entry name" value="MFS general substrate transporter like domains"/>
    <property type="match status" value="2"/>
</dbReference>
<dbReference type="Proteomes" id="UP000094065">
    <property type="component" value="Unassembled WGS sequence"/>
</dbReference>
<feature type="transmembrane region" description="Helical" evidence="7">
    <location>
        <begin position="246"/>
        <end position="266"/>
    </location>
</feature>
<feature type="transmembrane region" description="Helical" evidence="7">
    <location>
        <begin position="123"/>
        <end position="145"/>
    </location>
</feature>
<evidence type="ECO:0000256" key="6">
    <source>
        <dbReference type="SAM" id="MobiDB-lite"/>
    </source>
</evidence>
<keyword evidence="9" id="KW-1185">Reference proteome</keyword>
<evidence type="ECO:0008006" key="10">
    <source>
        <dbReference type="Google" id="ProtNLM"/>
    </source>
</evidence>
<dbReference type="GeneID" id="30156356"/>
<keyword evidence="2" id="KW-0813">Transport</keyword>
<feature type="transmembrane region" description="Helical" evidence="7">
    <location>
        <begin position="440"/>
        <end position="461"/>
    </location>
</feature>
<evidence type="ECO:0000256" key="3">
    <source>
        <dbReference type="ARBA" id="ARBA00022692"/>
    </source>
</evidence>
<organism evidence="8 9">
    <name type="scientific">Cryptococcus amylolentus CBS 6039</name>
    <dbReference type="NCBI Taxonomy" id="1295533"/>
    <lineage>
        <taxon>Eukaryota</taxon>
        <taxon>Fungi</taxon>
        <taxon>Dikarya</taxon>
        <taxon>Basidiomycota</taxon>
        <taxon>Agaricomycotina</taxon>
        <taxon>Tremellomycetes</taxon>
        <taxon>Tremellales</taxon>
        <taxon>Cryptococcaceae</taxon>
        <taxon>Cryptococcus</taxon>
    </lineage>
</organism>
<proteinExistence type="predicted"/>
<feature type="transmembrane region" description="Helical" evidence="7">
    <location>
        <begin position="408"/>
        <end position="428"/>
    </location>
</feature>
<dbReference type="InterPro" id="IPR036259">
    <property type="entry name" value="MFS_trans_sf"/>
</dbReference>
<dbReference type="EMBL" id="AWGJ01000007">
    <property type="protein sequence ID" value="ODN77950.1"/>
    <property type="molecule type" value="Genomic_DNA"/>
</dbReference>
<comment type="caution">
    <text evidence="8">The sequence shown here is derived from an EMBL/GenBank/DDBJ whole genome shotgun (WGS) entry which is preliminary data.</text>
</comment>
<dbReference type="PANTHER" id="PTHR43791">
    <property type="entry name" value="PERMEASE-RELATED"/>
    <property type="match status" value="1"/>
</dbReference>
<feature type="transmembrane region" description="Helical" evidence="7">
    <location>
        <begin position="315"/>
        <end position="335"/>
    </location>
</feature>
<feature type="transmembrane region" description="Helical" evidence="7">
    <location>
        <begin position="214"/>
        <end position="234"/>
    </location>
</feature>
<accession>A0A1E3HNM3</accession>
<name>A0A1E3HNM3_9TREE</name>
<dbReference type="GO" id="GO:0016020">
    <property type="term" value="C:membrane"/>
    <property type="evidence" value="ECO:0007669"/>
    <property type="project" value="UniProtKB-SubCell"/>
</dbReference>
<dbReference type="AlphaFoldDB" id="A0A1E3HNM3"/>
<keyword evidence="3 7" id="KW-0812">Transmembrane</keyword>
<dbReference type="PANTHER" id="PTHR43791:SF36">
    <property type="entry name" value="TRANSPORTER, PUTATIVE (AFU_ORTHOLOGUE AFUA_6G08340)-RELATED"/>
    <property type="match status" value="1"/>
</dbReference>
<feature type="transmembrane region" description="Helical" evidence="7">
    <location>
        <begin position="347"/>
        <end position="367"/>
    </location>
</feature>
<dbReference type="GO" id="GO:0022857">
    <property type="term" value="F:transmembrane transporter activity"/>
    <property type="evidence" value="ECO:0007669"/>
    <property type="project" value="InterPro"/>
</dbReference>
<dbReference type="RefSeq" id="XP_018993186.1">
    <property type="nucleotide sequence ID" value="XM_019139243.1"/>
</dbReference>
<dbReference type="STRING" id="1295533.A0A1E3HNM3"/>
<feature type="transmembrane region" description="Helical" evidence="7">
    <location>
        <begin position="473"/>
        <end position="494"/>
    </location>
</feature>
<dbReference type="OrthoDB" id="2985014at2759"/>
<evidence type="ECO:0000256" key="5">
    <source>
        <dbReference type="ARBA" id="ARBA00023136"/>
    </source>
</evidence>
<evidence type="ECO:0000256" key="4">
    <source>
        <dbReference type="ARBA" id="ARBA00022989"/>
    </source>
</evidence>
<gene>
    <name evidence="8" type="ORF">L202_05047</name>
</gene>
<keyword evidence="4 7" id="KW-1133">Transmembrane helix</keyword>
<dbReference type="SUPFAM" id="SSF103473">
    <property type="entry name" value="MFS general substrate transporter"/>
    <property type="match status" value="1"/>
</dbReference>
<reference evidence="8 9" key="1">
    <citation type="submission" date="2016-06" db="EMBL/GenBank/DDBJ databases">
        <title>Evolution of pathogenesis and genome organization in the Tremellales.</title>
        <authorList>
            <person name="Cuomo C."/>
            <person name="Litvintseva A."/>
            <person name="Heitman J."/>
            <person name="Chen Y."/>
            <person name="Sun S."/>
            <person name="Springer D."/>
            <person name="Dromer F."/>
            <person name="Young S."/>
            <person name="Zeng Q."/>
            <person name="Chapman S."/>
            <person name="Gujja S."/>
            <person name="Saif S."/>
            <person name="Birren B."/>
        </authorList>
    </citation>
    <scope>NUCLEOTIDE SEQUENCE [LARGE SCALE GENOMIC DNA]</scope>
    <source>
        <strain evidence="8 9">CBS 6039</strain>
    </source>
</reference>
<dbReference type="Pfam" id="PF07690">
    <property type="entry name" value="MFS_1"/>
    <property type="match status" value="1"/>
</dbReference>
<dbReference type="InterPro" id="IPR011701">
    <property type="entry name" value="MFS"/>
</dbReference>
<keyword evidence="5 7" id="KW-0472">Membrane</keyword>
<comment type="subcellular location">
    <subcellularLocation>
        <location evidence="1">Membrane</location>
        <topology evidence="1">Multi-pass membrane protein</topology>
    </subcellularLocation>
</comment>
<feature type="region of interest" description="Disordered" evidence="6">
    <location>
        <begin position="1"/>
        <end position="61"/>
    </location>
</feature>
<dbReference type="FunFam" id="1.20.1250.20:FF:000018">
    <property type="entry name" value="MFS transporter permease"/>
    <property type="match status" value="1"/>
</dbReference>
<feature type="transmembrane region" description="Helical" evidence="7">
    <location>
        <begin position="77"/>
        <end position="98"/>
    </location>
</feature>
<evidence type="ECO:0000313" key="9">
    <source>
        <dbReference type="Proteomes" id="UP000094065"/>
    </source>
</evidence>
<sequence length="531" mass="57867">MVRHASFQPDPVQAGNEKSFSAHLDQKPEDEQIESPLHAVGTRTTEATDTEKGSTRYAESATGLTHKQESKKAIRKLLLKLDLGILPFAVLLYLSAYLDRGNLANAKLQGLEADLLDSKDTNYSIALCCFFITYILFSVPGTLLAKQFLPSRTIACGAMIWSVAATCQAAAQNKAGLYVCRLFVGVGEAMFGQAMALHLSFWYTKSDLAKRVGLFISAGAVSGAFGGLISYGVSSITNSPIELWRILFLIEGCPSVLLAICVFLFMPSKPEKSRYLNEDERTICLTRLNEEHNVESEQGINWGGVKRCLTDWKTYAISVSYSCMNLGLGSVSGFLPTIVKGFGYTDAKAQLMTVPPYAVALVFMLFLTSFSDWKQSRGLPAASVFCIGIVGWAILLSLDADSNYSARYFAVICVVTAGYTNIPIIMSWQSGCTGNQSQRAASLGMLNTLGQCLSLAAAFLFPKAEGPQYTKGATVNIAMQSLGLVIVLCMTTYYRWENARRDKVEGGRPAKGTPVNVRDDYDLAVGFRYVP</sequence>
<dbReference type="FunFam" id="1.20.1250.20:FF:000013">
    <property type="entry name" value="MFS general substrate transporter"/>
    <property type="match status" value="1"/>
</dbReference>
<evidence type="ECO:0000256" key="1">
    <source>
        <dbReference type="ARBA" id="ARBA00004141"/>
    </source>
</evidence>
<feature type="transmembrane region" description="Helical" evidence="7">
    <location>
        <begin position="379"/>
        <end position="396"/>
    </location>
</feature>
<evidence type="ECO:0000313" key="8">
    <source>
        <dbReference type="EMBL" id="ODN77950.1"/>
    </source>
</evidence>
<evidence type="ECO:0000256" key="2">
    <source>
        <dbReference type="ARBA" id="ARBA00022448"/>
    </source>
</evidence>
<evidence type="ECO:0000256" key="7">
    <source>
        <dbReference type="SAM" id="Phobius"/>
    </source>
</evidence>
<protein>
    <recommendedName>
        <fullName evidence="10">Major facilitator superfamily (MFS) profile domain-containing protein</fullName>
    </recommendedName>
</protein>